<evidence type="ECO:0000313" key="1">
    <source>
        <dbReference type="EMBL" id="KDQ53099.1"/>
    </source>
</evidence>
<dbReference type="Proteomes" id="UP000027265">
    <property type="component" value="Unassembled WGS sequence"/>
</dbReference>
<proteinExistence type="predicted"/>
<keyword evidence="2" id="KW-1185">Reference proteome</keyword>
<accession>A0A067PEA6</accession>
<evidence type="ECO:0000313" key="2">
    <source>
        <dbReference type="Proteomes" id="UP000027265"/>
    </source>
</evidence>
<name>A0A067PEA6_9AGAM</name>
<dbReference type="AlphaFoldDB" id="A0A067PEA6"/>
<reference evidence="2" key="1">
    <citation type="journal article" date="2014" name="Proc. Natl. Acad. Sci. U.S.A.">
        <title>Extensive sampling of basidiomycete genomes demonstrates inadequacy of the white-rot/brown-rot paradigm for wood decay fungi.</title>
        <authorList>
            <person name="Riley R."/>
            <person name="Salamov A.A."/>
            <person name="Brown D.W."/>
            <person name="Nagy L.G."/>
            <person name="Floudas D."/>
            <person name="Held B.W."/>
            <person name="Levasseur A."/>
            <person name="Lombard V."/>
            <person name="Morin E."/>
            <person name="Otillar R."/>
            <person name="Lindquist E.A."/>
            <person name="Sun H."/>
            <person name="LaButti K.M."/>
            <person name="Schmutz J."/>
            <person name="Jabbour D."/>
            <person name="Luo H."/>
            <person name="Baker S.E."/>
            <person name="Pisabarro A.G."/>
            <person name="Walton J.D."/>
            <person name="Blanchette R.A."/>
            <person name="Henrissat B."/>
            <person name="Martin F."/>
            <person name="Cullen D."/>
            <person name="Hibbett D.S."/>
            <person name="Grigoriev I.V."/>
        </authorList>
    </citation>
    <scope>NUCLEOTIDE SEQUENCE [LARGE SCALE GENOMIC DNA]</scope>
    <source>
        <strain evidence="2">MUCL 33604</strain>
    </source>
</reference>
<gene>
    <name evidence="1" type="ORF">JAAARDRAFT_197592</name>
</gene>
<dbReference type="EMBL" id="KL197735">
    <property type="protein sequence ID" value="KDQ53099.1"/>
    <property type="molecule type" value="Genomic_DNA"/>
</dbReference>
<organism evidence="1 2">
    <name type="scientific">Jaapia argillacea MUCL 33604</name>
    <dbReference type="NCBI Taxonomy" id="933084"/>
    <lineage>
        <taxon>Eukaryota</taxon>
        <taxon>Fungi</taxon>
        <taxon>Dikarya</taxon>
        <taxon>Basidiomycota</taxon>
        <taxon>Agaricomycotina</taxon>
        <taxon>Agaricomycetes</taxon>
        <taxon>Agaricomycetidae</taxon>
        <taxon>Jaapiales</taxon>
        <taxon>Jaapiaceae</taxon>
        <taxon>Jaapia</taxon>
    </lineage>
</organism>
<dbReference type="InParanoid" id="A0A067PEA6"/>
<sequence length="183" mass="21017">MSRAIIRLPLLVASEILEGYNRWALENRELVEWIRSVEVLQKEYILSWGATEESKDYRLYWALLPSLHQRLVRVLRTFRTIVEVDPAYLRNTGLDAQGALLRTLAKATSRDQLDIAWMGFRTLVLSFHERLLQCYHEAIRALKQHVEVVAAHKLTEAEVQSTVDATSYVRGVIEGLGQLAEDS</sequence>
<dbReference type="HOGENOM" id="CLU_1299895_0_0_1"/>
<protein>
    <submittedName>
        <fullName evidence="1">Uncharacterized protein</fullName>
    </submittedName>
</protein>